<accession>A0A3L6F4C0</accession>
<dbReference type="InterPro" id="IPR000644">
    <property type="entry name" value="CBS_dom"/>
</dbReference>
<sequence length="229" mass="24617">MACVSTFQSCPIARRAKINTRSRGCSSSVAKGSPPPAFQFQCRASTFAADTSLRLELDENPEAIISGAWPGNCSLLSYDDLRAYLESQETAAQADGQQRGVALLSETMSTPVLVATADQTLEDVECHFEAVSGLPVVDSGLRCVGVIVKNDRARASHGSKTKISEVMTSPAITLSSDKTVMDAAVLMLKKKIHRLPVVNQDEKVIGTVSECQNAHKPAEIKKKNCMPYT</sequence>
<dbReference type="Proteomes" id="UP000251960">
    <property type="component" value="Chromosome 4"/>
</dbReference>
<protein>
    <submittedName>
        <fullName evidence="4">Inosine-5'-monophosphate dehydrogenase</fullName>
    </submittedName>
</protein>
<keyword evidence="1 2" id="KW-0129">CBS domain</keyword>
<dbReference type="SMART" id="SM00116">
    <property type="entry name" value="CBS"/>
    <property type="match status" value="2"/>
</dbReference>
<dbReference type="SUPFAM" id="SSF54631">
    <property type="entry name" value="CBS-domain pair"/>
    <property type="match status" value="1"/>
</dbReference>
<organism evidence="4">
    <name type="scientific">Zea mays</name>
    <name type="common">Maize</name>
    <dbReference type="NCBI Taxonomy" id="4577"/>
    <lineage>
        <taxon>Eukaryota</taxon>
        <taxon>Viridiplantae</taxon>
        <taxon>Streptophyta</taxon>
        <taxon>Embryophyta</taxon>
        <taxon>Tracheophyta</taxon>
        <taxon>Spermatophyta</taxon>
        <taxon>Magnoliopsida</taxon>
        <taxon>Liliopsida</taxon>
        <taxon>Poales</taxon>
        <taxon>Poaceae</taxon>
        <taxon>PACMAD clade</taxon>
        <taxon>Panicoideae</taxon>
        <taxon>Andropogonodae</taxon>
        <taxon>Andropogoneae</taxon>
        <taxon>Tripsacinae</taxon>
        <taxon>Zea</taxon>
    </lineage>
</organism>
<evidence type="ECO:0000259" key="3">
    <source>
        <dbReference type="PROSITE" id="PS51371"/>
    </source>
</evidence>
<evidence type="ECO:0000313" key="4">
    <source>
        <dbReference type="EMBL" id="PWZ27899.1"/>
    </source>
</evidence>
<gene>
    <name evidence="4" type="primary">guaB</name>
    <name evidence="4" type="ORF">Zm00014a_010531</name>
</gene>
<dbReference type="ExpressionAtlas" id="A0A3L6F4C0">
    <property type="expression patterns" value="baseline and differential"/>
</dbReference>
<dbReference type="Gene3D" id="3.10.580.10">
    <property type="entry name" value="CBS-domain"/>
    <property type="match status" value="2"/>
</dbReference>
<proteinExistence type="predicted"/>
<evidence type="ECO:0000256" key="1">
    <source>
        <dbReference type="ARBA" id="ARBA00023122"/>
    </source>
</evidence>
<feature type="domain" description="CBS" evidence="3">
    <location>
        <begin position="167"/>
        <end position="223"/>
    </location>
</feature>
<name>A0A3L6F4C0_MAIZE</name>
<dbReference type="EMBL" id="NCVQ01000005">
    <property type="protein sequence ID" value="PWZ27899.1"/>
    <property type="molecule type" value="Genomic_DNA"/>
</dbReference>
<dbReference type="InterPro" id="IPR046342">
    <property type="entry name" value="CBS_dom_sf"/>
</dbReference>
<reference evidence="4" key="1">
    <citation type="journal article" date="2018" name="Nat. Genet.">
        <title>Extensive intraspecific gene order and gene structural variations between Mo17 and other maize genomes.</title>
        <authorList>
            <person name="Sun S."/>
            <person name="Zhou Y."/>
            <person name="Chen J."/>
            <person name="Shi J."/>
            <person name="Zhao H."/>
            <person name="Zhao H."/>
            <person name="Song W."/>
            <person name="Zhang M."/>
            <person name="Cui Y."/>
            <person name="Dong X."/>
            <person name="Liu H."/>
            <person name="Ma X."/>
            <person name="Jiao Y."/>
            <person name="Wang B."/>
            <person name="Wei X."/>
            <person name="Stein J.C."/>
            <person name="Glaubitz J.C."/>
            <person name="Lu F."/>
            <person name="Yu G."/>
            <person name="Liang C."/>
            <person name="Fengler K."/>
            <person name="Li B."/>
            <person name="Rafalski A."/>
            <person name="Schnable P.S."/>
            <person name="Ware D.H."/>
            <person name="Buckler E.S."/>
            <person name="Lai J."/>
        </authorList>
    </citation>
    <scope>NUCLEOTIDE SEQUENCE [LARGE SCALE GENOMIC DNA]</scope>
    <source>
        <tissue evidence="4">Seedling</tissue>
    </source>
</reference>
<evidence type="ECO:0000256" key="2">
    <source>
        <dbReference type="PROSITE-ProRule" id="PRU00703"/>
    </source>
</evidence>
<dbReference type="AlphaFoldDB" id="A0A3L6F4C0"/>
<dbReference type="PROSITE" id="PS51371">
    <property type="entry name" value="CBS"/>
    <property type="match status" value="1"/>
</dbReference>
<comment type="caution">
    <text evidence="4">The sequence shown here is derived from an EMBL/GenBank/DDBJ whole genome shotgun (WGS) entry which is preliminary data.</text>
</comment>
<dbReference type="Pfam" id="PF00571">
    <property type="entry name" value="CBS"/>
    <property type="match status" value="2"/>
</dbReference>
<dbReference type="CDD" id="cd02205">
    <property type="entry name" value="CBS_pair_SF"/>
    <property type="match status" value="1"/>
</dbReference>
<dbReference type="PANTHER" id="PTHR43080:SF29">
    <property type="entry name" value="OS02G0818000 PROTEIN"/>
    <property type="match status" value="1"/>
</dbReference>
<dbReference type="InterPro" id="IPR051257">
    <property type="entry name" value="Diverse_CBS-Domain"/>
</dbReference>
<dbReference type="PANTHER" id="PTHR43080">
    <property type="entry name" value="CBS DOMAIN-CONTAINING PROTEIN CBSX3, MITOCHONDRIAL"/>
    <property type="match status" value="1"/>
</dbReference>